<sequence length="209" mass="22101">MLIASAVAFVLGVLFGPLLWIRVSTGGGVYGVADAPSAPVAIVLGAGLRSDGTPKPYLEARLADARTLYESGRVRAILVSGDHGTPHHDEVAAMTTWLVDRGVPAERVVADHAGFDTYDSCVRAREIFGVSKAVVVTQGFHIRRAVFLCRNAGIEAVGVASEAPGGNDGKYWLREVPAAIKAVFDAVFDPDPRFLGPREHGLDQVLAEG</sequence>
<accession>A0A2S6GGD6</accession>
<dbReference type="EMBL" id="PTIX01000021">
    <property type="protein sequence ID" value="PPK64255.1"/>
    <property type="molecule type" value="Genomic_DNA"/>
</dbReference>
<evidence type="ECO:0000259" key="1">
    <source>
        <dbReference type="Pfam" id="PF02698"/>
    </source>
</evidence>
<name>A0A2S6GGD6_9PSEU</name>
<dbReference type="PANTHER" id="PTHR30336">
    <property type="entry name" value="INNER MEMBRANE PROTEIN, PROBABLE PERMEASE"/>
    <property type="match status" value="1"/>
</dbReference>
<feature type="domain" description="DUF218" evidence="1">
    <location>
        <begin position="40"/>
        <end position="160"/>
    </location>
</feature>
<dbReference type="PANTHER" id="PTHR30336:SF6">
    <property type="entry name" value="INTEGRAL MEMBRANE PROTEIN"/>
    <property type="match status" value="1"/>
</dbReference>
<reference evidence="2 3" key="1">
    <citation type="submission" date="2018-02" db="EMBL/GenBank/DDBJ databases">
        <title>Genomic Encyclopedia of Archaeal and Bacterial Type Strains, Phase II (KMG-II): from individual species to whole genera.</title>
        <authorList>
            <person name="Goeker M."/>
        </authorList>
    </citation>
    <scope>NUCLEOTIDE SEQUENCE [LARGE SCALE GENOMIC DNA]</scope>
    <source>
        <strain evidence="2 3">YU 961-1</strain>
    </source>
</reference>
<evidence type="ECO:0000313" key="3">
    <source>
        <dbReference type="Proteomes" id="UP000239203"/>
    </source>
</evidence>
<dbReference type="InterPro" id="IPR003848">
    <property type="entry name" value="DUF218"/>
</dbReference>
<dbReference type="GO" id="GO:0005886">
    <property type="term" value="C:plasma membrane"/>
    <property type="evidence" value="ECO:0007669"/>
    <property type="project" value="TreeGrafter"/>
</dbReference>
<dbReference type="Proteomes" id="UP000239203">
    <property type="component" value="Unassembled WGS sequence"/>
</dbReference>
<dbReference type="AlphaFoldDB" id="A0A2S6GGD6"/>
<comment type="caution">
    <text evidence="2">The sequence shown here is derived from an EMBL/GenBank/DDBJ whole genome shotgun (WGS) entry which is preliminary data.</text>
</comment>
<dbReference type="CDD" id="cd06259">
    <property type="entry name" value="YdcF-like"/>
    <property type="match status" value="1"/>
</dbReference>
<proteinExistence type="predicted"/>
<organism evidence="2 3">
    <name type="scientific">Actinokineospora auranticolor</name>
    <dbReference type="NCBI Taxonomy" id="155976"/>
    <lineage>
        <taxon>Bacteria</taxon>
        <taxon>Bacillati</taxon>
        <taxon>Actinomycetota</taxon>
        <taxon>Actinomycetes</taxon>
        <taxon>Pseudonocardiales</taxon>
        <taxon>Pseudonocardiaceae</taxon>
        <taxon>Actinokineospora</taxon>
    </lineage>
</organism>
<dbReference type="Pfam" id="PF02698">
    <property type="entry name" value="DUF218"/>
    <property type="match status" value="1"/>
</dbReference>
<gene>
    <name evidence="2" type="ORF">CLV40_121119</name>
</gene>
<protein>
    <submittedName>
        <fullName evidence="2">Vancomycin permeability regulator SanA</fullName>
    </submittedName>
</protein>
<dbReference type="InterPro" id="IPR051599">
    <property type="entry name" value="Cell_Envelope_Assoc"/>
</dbReference>
<keyword evidence="3" id="KW-1185">Reference proteome</keyword>
<evidence type="ECO:0000313" key="2">
    <source>
        <dbReference type="EMBL" id="PPK64255.1"/>
    </source>
</evidence>